<keyword evidence="1" id="KW-0812">Transmembrane</keyword>
<dbReference type="RefSeq" id="WP_083061880.1">
    <property type="nucleotide sequence ID" value="NZ_JACKVM010000008.1"/>
</dbReference>
<dbReference type="STRING" id="564198.BST17_26210"/>
<evidence type="ECO:0000313" key="2">
    <source>
        <dbReference type="EMBL" id="ORA01918.1"/>
    </source>
</evidence>
<organism evidence="2 3">
    <name type="scientific">Mycolicibacterium bacteremicum</name>
    <name type="common">Mycobacterium bacteremicum</name>
    <dbReference type="NCBI Taxonomy" id="564198"/>
    <lineage>
        <taxon>Bacteria</taxon>
        <taxon>Bacillati</taxon>
        <taxon>Actinomycetota</taxon>
        <taxon>Actinomycetes</taxon>
        <taxon>Mycobacteriales</taxon>
        <taxon>Mycobacteriaceae</taxon>
        <taxon>Mycolicibacterium</taxon>
    </lineage>
</organism>
<dbReference type="Proteomes" id="UP000192366">
    <property type="component" value="Unassembled WGS sequence"/>
</dbReference>
<feature type="transmembrane region" description="Helical" evidence="1">
    <location>
        <begin position="80"/>
        <end position="99"/>
    </location>
</feature>
<proteinExistence type="predicted"/>
<dbReference type="EMBL" id="MVHJ01000038">
    <property type="protein sequence ID" value="ORA01918.1"/>
    <property type="molecule type" value="Genomic_DNA"/>
</dbReference>
<dbReference type="OrthoDB" id="4627335at2"/>
<keyword evidence="1" id="KW-0472">Membrane</keyword>
<gene>
    <name evidence="2" type="ORF">BST17_26210</name>
</gene>
<comment type="caution">
    <text evidence="2">The sequence shown here is derived from an EMBL/GenBank/DDBJ whole genome shotgun (WGS) entry which is preliminary data.</text>
</comment>
<feature type="transmembrane region" description="Helical" evidence="1">
    <location>
        <begin position="105"/>
        <end position="129"/>
    </location>
</feature>
<feature type="transmembrane region" description="Helical" evidence="1">
    <location>
        <begin position="18"/>
        <end position="35"/>
    </location>
</feature>
<evidence type="ECO:0000313" key="3">
    <source>
        <dbReference type="Proteomes" id="UP000192366"/>
    </source>
</evidence>
<name>A0A1W9YPC1_MYCBA</name>
<reference evidence="2 3" key="1">
    <citation type="submission" date="2017-02" db="EMBL/GenBank/DDBJ databases">
        <title>The new phylogeny of genus Mycobacterium.</title>
        <authorList>
            <person name="Tortoli E."/>
            <person name="Trovato A."/>
            <person name="Cirillo D.M."/>
        </authorList>
    </citation>
    <scope>NUCLEOTIDE SEQUENCE [LARGE SCALE GENOMIC DNA]</scope>
    <source>
        <strain evidence="2 3">DSM 45578</strain>
    </source>
</reference>
<protein>
    <submittedName>
        <fullName evidence="2">Uncharacterized protein</fullName>
    </submittedName>
</protein>
<dbReference type="AlphaFoldDB" id="A0A1W9YPC1"/>
<accession>A0A1W9YPC1</accession>
<keyword evidence="1" id="KW-1133">Transmembrane helix</keyword>
<keyword evidence="3" id="KW-1185">Reference proteome</keyword>
<feature type="transmembrane region" description="Helical" evidence="1">
    <location>
        <begin position="47"/>
        <end position="68"/>
    </location>
</feature>
<evidence type="ECO:0000256" key="1">
    <source>
        <dbReference type="SAM" id="Phobius"/>
    </source>
</evidence>
<sequence length="139" mass="14905">MTEQPPAPAGRPEDVDTGVWLFAIALVLMVIGYLIDLFTAPLEVAGYVYAASVLFVIVVAAVTAAFTWLLRYGYRWPRTLLTAGGLTAVVYSVTSLFTVHRSAAAAAFGYAACTIIGSVLIIGGVVLLHRKDAHEYLTR</sequence>